<dbReference type="RefSeq" id="WP_136836168.1">
    <property type="nucleotide sequence ID" value="NZ_JAVTSP010000001.1"/>
</dbReference>
<name>A0A4U1CH55_9SPHI</name>
<dbReference type="Proteomes" id="UP000307244">
    <property type="component" value="Unassembled WGS sequence"/>
</dbReference>
<proteinExistence type="predicted"/>
<dbReference type="AlphaFoldDB" id="A0A4U1CH55"/>
<comment type="caution">
    <text evidence="1">The sequence shown here is derived from an EMBL/GenBank/DDBJ whole genome shotgun (WGS) entry which is preliminary data.</text>
</comment>
<organism evidence="1 2">
    <name type="scientific">Pedobacter frigoris</name>
    <dbReference type="NCBI Taxonomy" id="2571272"/>
    <lineage>
        <taxon>Bacteria</taxon>
        <taxon>Pseudomonadati</taxon>
        <taxon>Bacteroidota</taxon>
        <taxon>Sphingobacteriia</taxon>
        <taxon>Sphingobacteriales</taxon>
        <taxon>Sphingobacteriaceae</taxon>
        <taxon>Pedobacter</taxon>
    </lineage>
</organism>
<evidence type="ECO:0000313" key="1">
    <source>
        <dbReference type="EMBL" id="TKC05907.1"/>
    </source>
</evidence>
<evidence type="ECO:0000313" key="2">
    <source>
        <dbReference type="Proteomes" id="UP000307244"/>
    </source>
</evidence>
<reference evidence="1 2" key="1">
    <citation type="submission" date="2019-04" db="EMBL/GenBank/DDBJ databases">
        <title>Pedobacter sp. RP-3-15 sp. nov., isolated from Arctic soil.</title>
        <authorList>
            <person name="Dahal R.H."/>
            <person name="Kim D.-U."/>
        </authorList>
    </citation>
    <scope>NUCLEOTIDE SEQUENCE [LARGE SCALE GENOMIC DNA]</scope>
    <source>
        <strain evidence="1 2">RP-3-15</strain>
    </source>
</reference>
<keyword evidence="2" id="KW-1185">Reference proteome</keyword>
<gene>
    <name evidence="1" type="ORF">FA047_11220</name>
</gene>
<accession>A0A4U1CH55</accession>
<sequence>MMNSTDSKFLVIDSDDMTQVENLAVMFPKLTKLIQSNENKNFVINFKDGERSLIVMVVSKNKIPIAS</sequence>
<dbReference type="OrthoDB" id="769714at2"/>
<dbReference type="EMBL" id="SWBQ01000003">
    <property type="protein sequence ID" value="TKC05907.1"/>
    <property type="molecule type" value="Genomic_DNA"/>
</dbReference>
<protein>
    <submittedName>
        <fullName evidence="1">Uncharacterized protein</fullName>
    </submittedName>
</protein>